<keyword evidence="1" id="KW-0472">Membrane</keyword>
<keyword evidence="1" id="KW-0812">Transmembrane</keyword>
<evidence type="ECO:0000256" key="1">
    <source>
        <dbReference type="SAM" id="Phobius"/>
    </source>
</evidence>
<accession>A0A951PLB2</accession>
<keyword evidence="1" id="KW-1133">Transmembrane helix</keyword>
<reference evidence="2" key="2">
    <citation type="journal article" date="2022" name="Microbiol. Resour. Announc.">
        <title>Metagenome Sequencing to Explore Phylogenomics of Terrestrial Cyanobacteria.</title>
        <authorList>
            <person name="Ward R.D."/>
            <person name="Stajich J.E."/>
            <person name="Johansen J.R."/>
            <person name="Huntemann M."/>
            <person name="Clum A."/>
            <person name="Foster B."/>
            <person name="Foster B."/>
            <person name="Roux S."/>
            <person name="Palaniappan K."/>
            <person name="Varghese N."/>
            <person name="Mukherjee S."/>
            <person name="Reddy T.B.K."/>
            <person name="Daum C."/>
            <person name="Copeland A."/>
            <person name="Chen I.A."/>
            <person name="Ivanova N.N."/>
            <person name="Kyrpides N.C."/>
            <person name="Shapiro N."/>
            <person name="Eloe-Fadrosh E.A."/>
            <person name="Pietrasiak N."/>
        </authorList>
    </citation>
    <scope>NUCLEOTIDE SEQUENCE</scope>
    <source>
        <strain evidence="2">CPER-KK1</strain>
    </source>
</reference>
<feature type="transmembrane region" description="Helical" evidence="1">
    <location>
        <begin position="132"/>
        <end position="149"/>
    </location>
</feature>
<reference evidence="2" key="1">
    <citation type="submission" date="2021-05" db="EMBL/GenBank/DDBJ databases">
        <authorList>
            <person name="Pietrasiak N."/>
            <person name="Ward R."/>
            <person name="Stajich J.E."/>
            <person name="Kurbessoian T."/>
        </authorList>
    </citation>
    <scope>NUCLEOTIDE SEQUENCE</scope>
    <source>
        <strain evidence="2">CPER-KK1</strain>
    </source>
</reference>
<sequence length="399" mass="45322">MGGIFVSFILPQAIALINKPGPVSQEALERVFLMSCLCAAMCWFGYQLPPSRNLIKKLDLAIDTKKLFQGGIVFVLIGYVSYFLIMRQPEAARENTQWTGIITIYAFFSTLIYPGLTILLSSTLRHPTISKLILTAFAAALPLHTIILYGRREPTATFILTIGLSLYFIRKLVPPRWLVISFVVIALFAIPLTGTYRAIAKTGDWSQLQEIQPLETLENFVKNQEILELKNAALLMDAAVRTNQYGYGIEYWNSLIFRFVPAQLVGANFKKLLQIELANYDLETLYRYKMTTGITITGIGDAFTQFDYMGCLFFFCLAWFFKTLWFSANYKNSITSQIFYVSLFSPSMLSVTHGTVGFIPDFVFNLIFLSLVIIYASRKPMYKGLNVSVDNMLEKQIKY</sequence>
<feature type="transmembrane region" description="Helical" evidence="1">
    <location>
        <begin position="98"/>
        <end position="120"/>
    </location>
</feature>
<comment type="caution">
    <text evidence="2">The sequence shown here is derived from an EMBL/GenBank/DDBJ whole genome shotgun (WGS) entry which is preliminary data.</text>
</comment>
<dbReference type="EMBL" id="JAHHIF010000012">
    <property type="protein sequence ID" value="MBW4545034.1"/>
    <property type="molecule type" value="Genomic_DNA"/>
</dbReference>
<feature type="transmembrane region" description="Helical" evidence="1">
    <location>
        <begin position="67"/>
        <end position="86"/>
    </location>
</feature>
<evidence type="ECO:0008006" key="4">
    <source>
        <dbReference type="Google" id="ProtNLM"/>
    </source>
</evidence>
<evidence type="ECO:0000313" key="2">
    <source>
        <dbReference type="EMBL" id="MBW4545034.1"/>
    </source>
</evidence>
<protein>
    <recommendedName>
        <fullName evidence="4">Oligosaccharide repeat unit polymerase</fullName>
    </recommendedName>
</protein>
<dbReference type="Proteomes" id="UP000753908">
    <property type="component" value="Unassembled WGS sequence"/>
</dbReference>
<dbReference type="AlphaFoldDB" id="A0A951PLB2"/>
<name>A0A951PLB2_9CYAN</name>
<evidence type="ECO:0000313" key="3">
    <source>
        <dbReference type="Proteomes" id="UP000753908"/>
    </source>
</evidence>
<feature type="transmembrane region" description="Helical" evidence="1">
    <location>
        <begin position="362"/>
        <end position="378"/>
    </location>
</feature>
<gene>
    <name evidence="2" type="ORF">KME25_11390</name>
</gene>
<feature type="transmembrane region" description="Helical" evidence="1">
    <location>
        <begin position="31"/>
        <end position="46"/>
    </location>
</feature>
<organism evidence="2 3">
    <name type="scientific">Symplocastrum torsivum CPER-KK1</name>
    <dbReference type="NCBI Taxonomy" id="450513"/>
    <lineage>
        <taxon>Bacteria</taxon>
        <taxon>Bacillati</taxon>
        <taxon>Cyanobacteriota</taxon>
        <taxon>Cyanophyceae</taxon>
        <taxon>Oscillatoriophycideae</taxon>
        <taxon>Oscillatoriales</taxon>
        <taxon>Microcoleaceae</taxon>
        <taxon>Symplocastrum</taxon>
    </lineage>
</organism>
<feature type="transmembrane region" description="Helical" evidence="1">
    <location>
        <begin position="306"/>
        <end position="326"/>
    </location>
</feature>
<proteinExistence type="predicted"/>
<feature type="transmembrane region" description="Helical" evidence="1">
    <location>
        <begin position="177"/>
        <end position="199"/>
    </location>
</feature>